<keyword evidence="3" id="KW-1185">Reference proteome</keyword>
<feature type="compositionally biased region" description="Basic and acidic residues" evidence="1">
    <location>
        <begin position="100"/>
        <end position="115"/>
    </location>
</feature>
<proteinExistence type="predicted"/>
<dbReference type="Proteomes" id="UP001218188">
    <property type="component" value="Unassembled WGS sequence"/>
</dbReference>
<evidence type="ECO:0000313" key="2">
    <source>
        <dbReference type="EMBL" id="KAJ7017742.1"/>
    </source>
</evidence>
<name>A0AAD6S2L1_9AGAR</name>
<gene>
    <name evidence="2" type="ORF">C8F04DRAFT_1278924</name>
</gene>
<reference evidence="2" key="1">
    <citation type="submission" date="2023-03" db="EMBL/GenBank/DDBJ databases">
        <title>Massive genome expansion in bonnet fungi (Mycena s.s.) driven by repeated elements and novel gene families across ecological guilds.</title>
        <authorList>
            <consortium name="Lawrence Berkeley National Laboratory"/>
            <person name="Harder C.B."/>
            <person name="Miyauchi S."/>
            <person name="Viragh M."/>
            <person name="Kuo A."/>
            <person name="Thoen E."/>
            <person name="Andreopoulos B."/>
            <person name="Lu D."/>
            <person name="Skrede I."/>
            <person name="Drula E."/>
            <person name="Henrissat B."/>
            <person name="Morin E."/>
            <person name="Kohler A."/>
            <person name="Barry K."/>
            <person name="LaButti K."/>
            <person name="Morin E."/>
            <person name="Salamov A."/>
            <person name="Lipzen A."/>
            <person name="Mereny Z."/>
            <person name="Hegedus B."/>
            <person name="Baldrian P."/>
            <person name="Stursova M."/>
            <person name="Weitz H."/>
            <person name="Taylor A."/>
            <person name="Grigoriev I.V."/>
            <person name="Nagy L.G."/>
            <person name="Martin F."/>
            <person name="Kauserud H."/>
        </authorList>
    </citation>
    <scope>NUCLEOTIDE SEQUENCE</scope>
    <source>
        <strain evidence="2">CBHHK200</strain>
    </source>
</reference>
<feature type="region of interest" description="Disordered" evidence="1">
    <location>
        <begin position="48"/>
        <end position="150"/>
    </location>
</feature>
<feature type="compositionally biased region" description="Basic and acidic residues" evidence="1">
    <location>
        <begin position="139"/>
        <end position="150"/>
    </location>
</feature>
<evidence type="ECO:0000313" key="3">
    <source>
        <dbReference type="Proteomes" id="UP001218188"/>
    </source>
</evidence>
<dbReference type="EMBL" id="JARJCM010000385">
    <property type="protein sequence ID" value="KAJ7017742.1"/>
    <property type="molecule type" value="Genomic_DNA"/>
</dbReference>
<organism evidence="2 3">
    <name type="scientific">Mycena alexandri</name>
    <dbReference type="NCBI Taxonomy" id="1745969"/>
    <lineage>
        <taxon>Eukaryota</taxon>
        <taxon>Fungi</taxon>
        <taxon>Dikarya</taxon>
        <taxon>Basidiomycota</taxon>
        <taxon>Agaricomycotina</taxon>
        <taxon>Agaricomycetes</taxon>
        <taxon>Agaricomycetidae</taxon>
        <taxon>Agaricales</taxon>
        <taxon>Marasmiineae</taxon>
        <taxon>Mycenaceae</taxon>
        <taxon>Mycena</taxon>
    </lineage>
</organism>
<dbReference type="AlphaFoldDB" id="A0AAD6S2L1"/>
<sequence>MIQIQLHPTAIHPTAISVMPSSLRVLTQQELLKQKKEEQRFVYVQASAALEGKHRRGATGGQRESPLGSRAVPGQLREHARDRRARQFAAEHGPEAYAAKQEKSRLKQLEKEARARRAVRPKVPRGQGQKTRRPPILPRDPRDEENFDLR</sequence>
<accession>A0AAD6S2L1</accession>
<comment type="caution">
    <text evidence="2">The sequence shown here is derived from an EMBL/GenBank/DDBJ whole genome shotgun (WGS) entry which is preliminary data.</text>
</comment>
<protein>
    <submittedName>
        <fullName evidence="2">Uncharacterized protein</fullName>
    </submittedName>
</protein>
<evidence type="ECO:0000256" key="1">
    <source>
        <dbReference type="SAM" id="MobiDB-lite"/>
    </source>
</evidence>